<evidence type="ECO:0000313" key="2">
    <source>
        <dbReference type="EMBL" id="OPL20372.1"/>
    </source>
</evidence>
<dbReference type="Proteomes" id="UP000266721">
    <property type="component" value="Unassembled WGS sequence"/>
</dbReference>
<dbReference type="Pfam" id="PF20700">
    <property type="entry name" value="Mutator"/>
    <property type="match status" value="1"/>
</dbReference>
<accession>A0A3R5TL56</accession>
<dbReference type="InterPro" id="IPR049012">
    <property type="entry name" value="Mutator_transp_dom"/>
</dbReference>
<organism evidence="2 3">
    <name type="scientific">Mytilus galloprovincialis</name>
    <name type="common">Mediterranean mussel</name>
    <dbReference type="NCBI Taxonomy" id="29158"/>
    <lineage>
        <taxon>Eukaryota</taxon>
        <taxon>Metazoa</taxon>
        <taxon>Spiralia</taxon>
        <taxon>Lophotrochozoa</taxon>
        <taxon>Mollusca</taxon>
        <taxon>Bivalvia</taxon>
        <taxon>Autobranchia</taxon>
        <taxon>Pteriomorphia</taxon>
        <taxon>Mytilida</taxon>
        <taxon>Mytiloidea</taxon>
        <taxon>Mytilidae</taxon>
        <taxon>Mytilinae</taxon>
        <taxon>Mytilus</taxon>
    </lineage>
</organism>
<feature type="non-terminal residue" evidence="2">
    <location>
        <position position="1"/>
    </location>
</feature>
<gene>
    <name evidence="2" type="ORF">AM593_02294</name>
</gene>
<name>A0A3R5TL56_MYTGA</name>
<evidence type="ECO:0000259" key="1">
    <source>
        <dbReference type="Pfam" id="PF20700"/>
    </source>
</evidence>
<feature type="domain" description="Mutator-like transposase" evidence="1">
    <location>
        <begin position="1"/>
        <end position="134"/>
    </location>
</feature>
<evidence type="ECO:0000313" key="3">
    <source>
        <dbReference type="Proteomes" id="UP000266721"/>
    </source>
</evidence>
<feature type="non-terminal residue" evidence="2">
    <location>
        <position position="142"/>
    </location>
</feature>
<dbReference type="AlphaFoldDB" id="A0A3R5TL56"/>
<keyword evidence="3" id="KW-1185">Reference proteome</keyword>
<reference evidence="2 3" key="1">
    <citation type="journal article" date="2016" name="PLoS ONE">
        <title>A First Insight into the Genome of the Filter-Feeder Mussel Mytilus galloprovincialis.</title>
        <authorList>
            <person name="Murgarella M."/>
            <person name="Puiu D."/>
            <person name="Novoa B."/>
            <person name="Figueras A."/>
            <person name="Posada D."/>
            <person name="Canchaya C."/>
        </authorList>
    </citation>
    <scope>NUCLEOTIDE SEQUENCE [LARGE SCALE GENOMIC DNA]</scope>
    <source>
        <tissue evidence="2">Muscle</tissue>
    </source>
</reference>
<proteinExistence type="predicted"/>
<dbReference type="EMBL" id="KV610343">
    <property type="protein sequence ID" value="OPL20372.1"/>
    <property type="molecule type" value="Genomic_DNA"/>
</dbReference>
<sequence>MIGLKTGKVIDYAYRSRSCRVCEVHEKRKETVSAHDCCRNWKGTSKGMEPDMAVEMTHKLNDSGCQIKVLHADNDSTTTSRLKVHFEDLEKKDDQNHVKKGFSKKLYKSLPGGKCLSNDALTSELKELVQQYNRRAENRDKL</sequence>
<protein>
    <recommendedName>
        <fullName evidence="1">Mutator-like transposase domain-containing protein</fullName>
    </recommendedName>
</protein>